<name>A0A2B8BJ46_9PROT</name>
<evidence type="ECO:0000256" key="3">
    <source>
        <dbReference type="ARBA" id="ARBA00022723"/>
    </source>
</evidence>
<evidence type="ECO:0000313" key="7">
    <source>
        <dbReference type="Proteomes" id="UP000225379"/>
    </source>
</evidence>
<dbReference type="Gene3D" id="3.30.2320.80">
    <property type="match status" value="1"/>
</dbReference>
<feature type="binding site" evidence="5">
    <location>
        <position position="73"/>
    </location>
    <ligand>
        <name>Zn(2+)</name>
        <dbReference type="ChEBI" id="CHEBI:29105"/>
    </ligand>
</feature>
<dbReference type="GO" id="GO:0051604">
    <property type="term" value="P:protein maturation"/>
    <property type="evidence" value="ECO:0007669"/>
    <property type="project" value="InterPro"/>
</dbReference>
<feature type="binding site" evidence="5">
    <location>
        <position position="76"/>
    </location>
    <ligand>
        <name>Zn(2+)</name>
        <dbReference type="ChEBI" id="CHEBI:29105"/>
    </ligand>
</feature>
<dbReference type="NCBIfam" id="TIGR00100">
    <property type="entry name" value="hypA"/>
    <property type="match status" value="1"/>
</dbReference>
<dbReference type="InterPro" id="IPR000688">
    <property type="entry name" value="HypA/HybF"/>
</dbReference>
<keyword evidence="7" id="KW-1185">Reference proteome</keyword>
<sequence length="113" mass="12632">MHELSLCERLIDLLQEESQRHAFQRVTRIRLAVGRFACVDPEALRFAFDVVRRDTLAEGATVDIQQPPGLVWCEDCSSEREVPTRLSPCPVCGGLRLSPRGGDDLTLVELEVA</sequence>
<dbReference type="InterPro" id="IPR020538">
    <property type="entry name" value="Hydgase_Ni_incorp_HypA/HybF_CS"/>
</dbReference>
<protein>
    <recommendedName>
        <fullName evidence="5">Hydrogenase maturation factor HypA</fullName>
    </recommendedName>
</protein>
<organism evidence="6 7">
    <name type="scientific">Azospirillum palustre</name>
    <dbReference type="NCBI Taxonomy" id="2044885"/>
    <lineage>
        <taxon>Bacteria</taxon>
        <taxon>Pseudomonadati</taxon>
        <taxon>Pseudomonadota</taxon>
        <taxon>Alphaproteobacteria</taxon>
        <taxon>Rhodospirillales</taxon>
        <taxon>Azospirillaceae</taxon>
        <taxon>Azospirillum</taxon>
    </lineage>
</organism>
<evidence type="ECO:0000313" key="6">
    <source>
        <dbReference type="EMBL" id="PGH57749.1"/>
    </source>
</evidence>
<feature type="binding site" evidence="5">
    <location>
        <position position="89"/>
    </location>
    <ligand>
        <name>Zn(2+)</name>
        <dbReference type="ChEBI" id="CHEBI:29105"/>
    </ligand>
</feature>
<dbReference type="Proteomes" id="UP000225379">
    <property type="component" value="Unassembled WGS sequence"/>
</dbReference>
<feature type="binding site" evidence="5">
    <location>
        <position position="2"/>
    </location>
    <ligand>
        <name>Ni(2+)</name>
        <dbReference type="ChEBI" id="CHEBI:49786"/>
    </ligand>
</feature>
<dbReference type="GO" id="GO:0008270">
    <property type="term" value="F:zinc ion binding"/>
    <property type="evidence" value="ECO:0007669"/>
    <property type="project" value="UniProtKB-UniRule"/>
</dbReference>
<dbReference type="EMBL" id="PDKW01000039">
    <property type="protein sequence ID" value="PGH57749.1"/>
    <property type="molecule type" value="Genomic_DNA"/>
</dbReference>
<comment type="caution">
    <text evidence="6">The sequence shown here is derived from an EMBL/GenBank/DDBJ whole genome shotgun (WGS) entry which is preliminary data.</text>
</comment>
<comment type="similarity">
    <text evidence="1 5">Belongs to the HypA/HybF family.</text>
</comment>
<dbReference type="Pfam" id="PF01155">
    <property type="entry name" value="HypA"/>
    <property type="match status" value="1"/>
</dbReference>
<evidence type="ECO:0000256" key="2">
    <source>
        <dbReference type="ARBA" id="ARBA00022596"/>
    </source>
</evidence>
<evidence type="ECO:0000256" key="4">
    <source>
        <dbReference type="ARBA" id="ARBA00022833"/>
    </source>
</evidence>
<dbReference type="AlphaFoldDB" id="A0A2B8BJ46"/>
<comment type="function">
    <text evidence="5">Involved in the maturation of [NiFe] hydrogenases. Required for nickel insertion into the metal center of the hydrogenase.</text>
</comment>
<dbReference type="GO" id="GO:0016151">
    <property type="term" value="F:nickel cation binding"/>
    <property type="evidence" value="ECO:0007669"/>
    <property type="project" value="UniProtKB-UniRule"/>
</dbReference>
<reference evidence="7" key="1">
    <citation type="submission" date="2017-10" db="EMBL/GenBank/DDBJ databases">
        <authorList>
            <person name="Kravchenko I.K."/>
            <person name="Grouzdev D.S."/>
        </authorList>
    </citation>
    <scope>NUCLEOTIDE SEQUENCE [LARGE SCALE GENOMIC DNA]</scope>
    <source>
        <strain evidence="7">B2</strain>
    </source>
</reference>
<dbReference type="PANTHER" id="PTHR34535">
    <property type="entry name" value="HYDROGENASE MATURATION FACTOR HYPA"/>
    <property type="match status" value="1"/>
</dbReference>
<dbReference type="PIRSF" id="PIRSF004761">
    <property type="entry name" value="Hydrgn_mat_HypA"/>
    <property type="match status" value="1"/>
</dbReference>
<dbReference type="HAMAP" id="MF_00213">
    <property type="entry name" value="HypA_HybF"/>
    <property type="match status" value="1"/>
</dbReference>
<dbReference type="PANTHER" id="PTHR34535:SF3">
    <property type="entry name" value="HYDROGENASE MATURATION FACTOR HYPA"/>
    <property type="match status" value="1"/>
</dbReference>
<gene>
    <name evidence="5 6" type="primary">hypA</name>
    <name evidence="6" type="ORF">CRT60_07130</name>
</gene>
<feature type="binding site" evidence="5">
    <location>
        <position position="92"/>
    </location>
    <ligand>
        <name>Zn(2+)</name>
        <dbReference type="ChEBI" id="CHEBI:29105"/>
    </ligand>
</feature>
<accession>A0A2B8BJ46</accession>
<keyword evidence="4 5" id="KW-0862">Zinc</keyword>
<proteinExistence type="inferred from homology"/>
<dbReference type="PROSITE" id="PS01249">
    <property type="entry name" value="HYPA"/>
    <property type="match status" value="1"/>
</dbReference>
<evidence type="ECO:0000256" key="5">
    <source>
        <dbReference type="HAMAP-Rule" id="MF_00213"/>
    </source>
</evidence>
<keyword evidence="2 5" id="KW-0533">Nickel</keyword>
<keyword evidence="3 5" id="KW-0479">Metal-binding</keyword>
<evidence type="ECO:0000256" key="1">
    <source>
        <dbReference type="ARBA" id="ARBA00010748"/>
    </source>
</evidence>
<dbReference type="RefSeq" id="WP_098735741.1">
    <property type="nucleotide sequence ID" value="NZ_PDKW01000039.1"/>
</dbReference>
<dbReference type="OrthoDB" id="288014at2"/>